<evidence type="ECO:0000256" key="1">
    <source>
        <dbReference type="SAM" id="Phobius"/>
    </source>
</evidence>
<keyword evidence="1" id="KW-1133">Transmembrane helix</keyword>
<name>A0A7M7QBI7_NASVI</name>
<keyword evidence="1" id="KW-0472">Membrane</keyword>
<dbReference type="RefSeq" id="XP_031784901.1">
    <property type="nucleotide sequence ID" value="XM_031929041.2"/>
</dbReference>
<organism evidence="2 3">
    <name type="scientific">Nasonia vitripennis</name>
    <name type="common">Parasitic wasp</name>
    <dbReference type="NCBI Taxonomy" id="7425"/>
    <lineage>
        <taxon>Eukaryota</taxon>
        <taxon>Metazoa</taxon>
        <taxon>Ecdysozoa</taxon>
        <taxon>Arthropoda</taxon>
        <taxon>Hexapoda</taxon>
        <taxon>Insecta</taxon>
        <taxon>Pterygota</taxon>
        <taxon>Neoptera</taxon>
        <taxon>Endopterygota</taxon>
        <taxon>Hymenoptera</taxon>
        <taxon>Apocrita</taxon>
        <taxon>Proctotrupomorpha</taxon>
        <taxon>Chalcidoidea</taxon>
        <taxon>Pteromalidae</taxon>
        <taxon>Pteromalinae</taxon>
        <taxon>Nasonia</taxon>
    </lineage>
</organism>
<dbReference type="Proteomes" id="UP000002358">
    <property type="component" value="Chromosome 4"/>
</dbReference>
<dbReference type="AlphaFoldDB" id="A0A7M7QBI7"/>
<keyword evidence="1" id="KW-0812">Transmembrane</keyword>
<feature type="transmembrane region" description="Helical" evidence="1">
    <location>
        <begin position="98"/>
        <end position="122"/>
    </location>
</feature>
<dbReference type="OrthoDB" id="9931198at2759"/>
<evidence type="ECO:0000313" key="2">
    <source>
        <dbReference type="EnsemblMetazoa" id="XP_031784901"/>
    </source>
</evidence>
<reference evidence="2" key="1">
    <citation type="submission" date="2021-01" db="UniProtKB">
        <authorList>
            <consortium name="EnsemblMetazoa"/>
        </authorList>
    </citation>
    <scope>IDENTIFICATION</scope>
</reference>
<accession>A0A7M7QBI7</accession>
<dbReference type="EnsemblMetazoa" id="XM_031929041">
    <property type="protein sequence ID" value="XP_031784901"/>
    <property type="gene ID" value="LOC103318170"/>
</dbReference>
<sequence length="123" mass="14923">MIYLGDGISVPSMTYNFMFKEPPKRFLRWLAIEIWGEKNLVNRALQVKRVNRKPLPNRSPCKQIEKELLRLFLSVFYDYTEKRQDLPQKERIEAIRNATVVIVLRHFIFFFITYLNSVWWILK</sequence>
<keyword evidence="3" id="KW-1185">Reference proteome</keyword>
<proteinExistence type="predicted"/>
<evidence type="ECO:0000313" key="3">
    <source>
        <dbReference type="Proteomes" id="UP000002358"/>
    </source>
</evidence>
<dbReference type="GeneID" id="103318170"/>
<dbReference type="KEGG" id="nvi:103318170"/>
<dbReference type="InParanoid" id="A0A7M7QBI7"/>
<protein>
    <submittedName>
        <fullName evidence="2">Uncharacterized protein</fullName>
    </submittedName>
</protein>